<dbReference type="HOGENOM" id="CLU_047037_1_1_9"/>
<dbReference type="Pfam" id="PF05742">
    <property type="entry name" value="TANGO2"/>
    <property type="match status" value="1"/>
</dbReference>
<proteinExistence type="predicted"/>
<dbReference type="PANTHER" id="PTHR17985">
    <property type="entry name" value="SER/THR-RICH PROTEIN T10 IN DGCR REGION"/>
    <property type="match status" value="1"/>
</dbReference>
<name>J7IMS0_DESMD</name>
<protein>
    <recommendedName>
        <fullName evidence="3">NRDE family protein</fullName>
    </recommendedName>
</protein>
<reference evidence="1 2" key="1">
    <citation type="journal article" date="2012" name="J. Bacteriol.">
        <title>Complete genome sequences of Desulfosporosinus orientis DSM765T, Desulfosporosinus youngiae DSM17734T, Desulfosporosinus meridiei DSM13257T, and Desulfosporosinus acidiphilus DSM22704T.</title>
        <authorList>
            <person name="Pester M."/>
            <person name="Brambilla E."/>
            <person name="Alazard D."/>
            <person name="Rattei T."/>
            <person name="Weinmaier T."/>
            <person name="Han J."/>
            <person name="Lucas S."/>
            <person name="Lapidus A."/>
            <person name="Cheng J.F."/>
            <person name="Goodwin L."/>
            <person name="Pitluck S."/>
            <person name="Peters L."/>
            <person name="Ovchinnikova G."/>
            <person name="Teshima H."/>
            <person name="Detter J.C."/>
            <person name="Han C.S."/>
            <person name="Tapia R."/>
            <person name="Land M.L."/>
            <person name="Hauser L."/>
            <person name="Kyrpides N.C."/>
            <person name="Ivanova N.N."/>
            <person name="Pagani I."/>
            <person name="Huntmann M."/>
            <person name="Wei C.L."/>
            <person name="Davenport K.W."/>
            <person name="Daligault H."/>
            <person name="Chain P.S."/>
            <person name="Chen A."/>
            <person name="Mavromatis K."/>
            <person name="Markowitz V."/>
            <person name="Szeto E."/>
            <person name="Mikhailova N."/>
            <person name="Pati A."/>
            <person name="Wagner M."/>
            <person name="Woyke T."/>
            <person name="Ollivier B."/>
            <person name="Klenk H.P."/>
            <person name="Spring S."/>
            <person name="Loy A."/>
        </authorList>
    </citation>
    <scope>NUCLEOTIDE SEQUENCE [LARGE SCALE GENOMIC DNA]</scope>
    <source>
        <strain evidence="2">ATCC BAA-275 / DSM 13257 / NCIMB 13706 / S10</strain>
    </source>
</reference>
<gene>
    <name evidence="1" type="ordered locus">Desmer_0828</name>
</gene>
<sequence>MCLIVFAYDCHPNYRLILVANRDEYFRRPTEKAHFWETHPWVLAGRDLEMLGTWMGITRSGRLAALTNFRDPSLLLTDPKSRGALVSNFLCLNEPPIGYLRNVNSYQGSYNPFNLIVGDPSCLLYYSQQTAETLELKPGIYGLSNHLLDTSWPKVSESKQKLARYIESRPTIETDPLFDILLDEEKANDRDLPNTGIDYELEKLLSSIFIRGTVYGTRSSTVLLIARNNLVTFREKSFSPGQKSFVEVVHEFEVADLGCK</sequence>
<dbReference type="STRING" id="768704.Desmer_0828"/>
<evidence type="ECO:0000313" key="1">
    <source>
        <dbReference type="EMBL" id="AFQ42860.1"/>
    </source>
</evidence>
<keyword evidence="2" id="KW-1185">Reference proteome</keyword>
<organism evidence="1 2">
    <name type="scientific">Desulfosporosinus meridiei (strain ATCC BAA-275 / DSM 13257 / KCTC 12902 / NCIMB 13706 / S10)</name>
    <dbReference type="NCBI Taxonomy" id="768704"/>
    <lineage>
        <taxon>Bacteria</taxon>
        <taxon>Bacillati</taxon>
        <taxon>Bacillota</taxon>
        <taxon>Clostridia</taxon>
        <taxon>Eubacteriales</taxon>
        <taxon>Desulfitobacteriaceae</taxon>
        <taxon>Desulfosporosinus</taxon>
    </lineage>
</organism>
<dbReference type="EMBL" id="CP003629">
    <property type="protein sequence ID" value="AFQ42860.1"/>
    <property type="molecule type" value="Genomic_DNA"/>
</dbReference>
<evidence type="ECO:0000313" key="2">
    <source>
        <dbReference type="Proteomes" id="UP000005262"/>
    </source>
</evidence>
<reference evidence="2" key="2">
    <citation type="submission" date="2012-08" db="EMBL/GenBank/DDBJ databases">
        <title>Finished genome of Desulfosporosinus meridiei DSM 13257.</title>
        <authorList>
            <person name="Huntemann M."/>
            <person name="Wei C.-L."/>
            <person name="Han J."/>
            <person name="Detter J.C."/>
            <person name="Han C."/>
            <person name="Davenport K."/>
            <person name="Daligault H."/>
            <person name="Erkkila T."/>
            <person name="Gu W."/>
            <person name="Munk A.C.C."/>
            <person name="Teshima H."/>
            <person name="Xu Y."/>
            <person name="Chain P."/>
            <person name="Tapia R."/>
            <person name="Chen A."/>
            <person name="Krypides N."/>
            <person name="Mavromatis K."/>
            <person name="Markowitz V."/>
            <person name="Szeto E."/>
            <person name="Ivanova N."/>
            <person name="Mikhailova N."/>
            <person name="Ovchinnikova G."/>
            <person name="Pagani I."/>
            <person name="Pati A."/>
            <person name="Goodwin L."/>
            <person name="Peters L."/>
            <person name="Pitluck S."/>
            <person name="Woyke T."/>
            <person name="Pester M."/>
            <person name="Spring S."/>
            <person name="Ollivier B."/>
            <person name="Rattei T."/>
            <person name="Klenk H.-P."/>
            <person name="Wagner M."/>
            <person name="Loy A."/>
        </authorList>
    </citation>
    <scope>NUCLEOTIDE SEQUENCE [LARGE SCALE GENOMIC DNA]</scope>
    <source>
        <strain evidence="2">ATCC BAA-275 / DSM 13257 / NCIMB 13706 / S10</strain>
    </source>
</reference>
<accession>J7IMS0</accession>
<dbReference type="eggNOG" id="COG3332">
    <property type="taxonomic scope" value="Bacteria"/>
</dbReference>
<dbReference type="InterPro" id="IPR008551">
    <property type="entry name" value="TANGO2"/>
</dbReference>
<dbReference type="PANTHER" id="PTHR17985:SF8">
    <property type="entry name" value="TRANSPORT AND GOLGI ORGANIZATION PROTEIN 2 HOMOLOG"/>
    <property type="match status" value="1"/>
</dbReference>
<evidence type="ECO:0008006" key="3">
    <source>
        <dbReference type="Google" id="ProtNLM"/>
    </source>
</evidence>
<dbReference type="RefSeq" id="WP_014901780.1">
    <property type="nucleotide sequence ID" value="NC_018515.1"/>
</dbReference>
<dbReference type="AlphaFoldDB" id="J7IMS0"/>
<dbReference type="KEGG" id="dmi:Desmer_0828"/>
<dbReference type="OrthoDB" id="4380123at2"/>
<dbReference type="Proteomes" id="UP000005262">
    <property type="component" value="Chromosome"/>
</dbReference>